<dbReference type="InterPro" id="IPR050469">
    <property type="entry name" value="Diguanylate_Cyclase"/>
</dbReference>
<dbReference type="PANTHER" id="PTHR45138:SF24">
    <property type="entry name" value="DIGUANYLATE CYCLASE DGCC-RELATED"/>
    <property type="match status" value="1"/>
</dbReference>
<name>A0A6N7ITZ5_9FIRM</name>
<proteinExistence type="predicted"/>
<evidence type="ECO:0000313" key="2">
    <source>
        <dbReference type="EMBL" id="MQL53605.1"/>
    </source>
</evidence>
<comment type="caution">
    <text evidence="2">The sequence shown here is derived from an EMBL/GenBank/DDBJ whole genome shotgun (WGS) entry which is preliminary data.</text>
</comment>
<dbReference type="InterPro" id="IPR027417">
    <property type="entry name" value="P-loop_NTPase"/>
</dbReference>
<dbReference type="InterPro" id="IPR000160">
    <property type="entry name" value="GGDEF_dom"/>
</dbReference>
<dbReference type="EMBL" id="WHYR01000057">
    <property type="protein sequence ID" value="MQL53605.1"/>
    <property type="molecule type" value="Genomic_DNA"/>
</dbReference>
<dbReference type="PROSITE" id="PS50887">
    <property type="entry name" value="GGDEF"/>
    <property type="match status" value="1"/>
</dbReference>
<sequence length="577" mass="62282">MRVLVATGIEELDRDISAELSGQEIDIAGECYYRKGLLSLAKDRKADSVVLSPHLPGQTDTVDLVREIRMAGLRVVLLPGRRDDPKAVALARKAVALGVYDIVWDPVSPAAVTYRVSNPATLAEAGVEPDENAAGMPESPAVKKQASGKLLGKLAGKFKRGQDRRAERFRKILGACDTACCYAAGADECVAELDAQTVERIRARTMKMREMWDQAEKDPLTGLFNRRFLGKYLAEQERRYRETGVPFSLLMCDLDHFKAVNDTYGHDAGDAVLKEFAAFLAGGVRQVDLVARYGGEEFIIIFTGLDDARGIAERLCRGWAGQRIKLPDGQVISSTFSGGLAVMGRDARDVGGLIRAADGALYRAKGAGRNRVSAACSGTAPQKTKITRVPKIITVWSPLSIPIGKTFIAANLAAVLTWKGYSVLLIVPGPEIKWFNMQPDSLEKLLADPHRAWKMSGRCEEVPGVTLVAGIPKSAKSLKRLPVDIIVIDGVSAISSDLLLAVTIPGGTLNGGVPPDAQKIITVVNRAAQCYQSTDNHIVIPERADDAARGMKRGIPPVIYSKELAEAFIKLETAAGL</sequence>
<dbReference type="NCBIfam" id="TIGR00254">
    <property type="entry name" value="GGDEF"/>
    <property type="match status" value="1"/>
</dbReference>
<dbReference type="GO" id="GO:1902201">
    <property type="term" value="P:negative regulation of bacterial-type flagellum-dependent cell motility"/>
    <property type="evidence" value="ECO:0007669"/>
    <property type="project" value="TreeGrafter"/>
</dbReference>
<dbReference type="SMART" id="SM00267">
    <property type="entry name" value="GGDEF"/>
    <property type="match status" value="1"/>
</dbReference>
<dbReference type="InterPro" id="IPR043128">
    <property type="entry name" value="Rev_trsase/Diguanyl_cyclase"/>
</dbReference>
<dbReference type="AlphaFoldDB" id="A0A6N7ITZ5"/>
<organism evidence="2 3">
    <name type="scientific">Desulfofundulus thermobenzoicus</name>
    <dbReference type="NCBI Taxonomy" id="29376"/>
    <lineage>
        <taxon>Bacteria</taxon>
        <taxon>Bacillati</taxon>
        <taxon>Bacillota</taxon>
        <taxon>Clostridia</taxon>
        <taxon>Eubacteriales</taxon>
        <taxon>Peptococcaceae</taxon>
        <taxon>Desulfofundulus</taxon>
    </lineage>
</organism>
<gene>
    <name evidence="2" type="ORF">GFC01_15305</name>
</gene>
<dbReference type="RefSeq" id="WP_152948068.1">
    <property type="nucleotide sequence ID" value="NZ_WHYR01000057.1"/>
</dbReference>
<dbReference type="GO" id="GO:0052621">
    <property type="term" value="F:diguanylate cyclase activity"/>
    <property type="evidence" value="ECO:0007669"/>
    <property type="project" value="TreeGrafter"/>
</dbReference>
<keyword evidence="3" id="KW-1185">Reference proteome</keyword>
<dbReference type="CDD" id="cd01949">
    <property type="entry name" value="GGDEF"/>
    <property type="match status" value="1"/>
</dbReference>
<evidence type="ECO:0000313" key="3">
    <source>
        <dbReference type="Proteomes" id="UP000441717"/>
    </source>
</evidence>
<dbReference type="GO" id="GO:0005886">
    <property type="term" value="C:plasma membrane"/>
    <property type="evidence" value="ECO:0007669"/>
    <property type="project" value="TreeGrafter"/>
</dbReference>
<dbReference type="OrthoDB" id="9762141at2"/>
<protein>
    <submittedName>
        <fullName evidence="2">Diguanylate cyclase</fullName>
    </submittedName>
</protein>
<dbReference type="Proteomes" id="UP000441717">
    <property type="component" value="Unassembled WGS sequence"/>
</dbReference>
<dbReference type="SUPFAM" id="SSF55073">
    <property type="entry name" value="Nucleotide cyclase"/>
    <property type="match status" value="1"/>
</dbReference>
<dbReference type="Pfam" id="PF00990">
    <property type="entry name" value="GGDEF"/>
    <property type="match status" value="1"/>
</dbReference>
<dbReference type="PANTHER" id="PTHR45138">
    <property type="entry name" value="REGULATORY COMPONENTS OF SENSORY TRANSDUCTION SYSTEM"/>
    <property type="match status" value="1"/>
</dbReference>
<dbReference type="InterPro" id="IPR029787">
    <property type="entry name" value="Nucleotide_cyclase"/>
</dbReference>
<feature type="domain" description="GGDEF" evidence="1">
    <location>
        <begin position="245"/>
        <end position="377"/>
    </location>
</feature>
<dbReference type="GO" id="GO:0043709">
    <property type="term" value="P:cell adhesion involved in single-species biofilm formation"/>
    <property type="evidence" value="ECO:0007669"/>
    <property type="project" value="TreeGrafter"/>
</dbReference>
<dbReference type="FunFam" id="3.30.70.270:FF:000001">
    <property type="entry name" value="Diguanylate cyclase domain protein"/>
    <property type="match status" value="1"/>
</dbReference>
<reference evidence="2 3" key="1">
    <citation type="submission" date="2019-10" db="EMBL/GenBank/DDBJ databases">
        <title>Comparative genomics of sulfur disproportionating microorganisms.</title>
        <authorList>
            <person name="Ward L.M."/>
            <person name="Bertran E."/>
            <person name="Johnston D."/>
        </authorList>
    </citation>
    <scope>NUCLEOTIDE SEQUENCE [LARGE SCALE GENOMIC DNA]</scope>
    <source>
        <strain evidence="2 3">DSM 14055</strain>
    </source>
</reference>
<accession>A0A6N7ITZ5</accession>
<dbReference type="Gene3D" id="3.30.70.270">
    <property type="match status" value="1"/>
</dbReference>
<dbReference type="SUPFAM" id="SSF52540">
    <property type="entry name" value="P-loop containing nucleoside triphosphate hydrolases"/>
    <property type="match status" value="1"/>
</dbReference>
<evidence type="ECO:0000259" key="1">
    <source>
        <dbReference type="PROSITE" id="PS50887"/>
    </source>
</evidence>